<gene>
    <name evidence="1" type="ORF">ARMOST_11692</name>
</gene>
<dbReference type="EMBL" id="FUEG01000009">
    <property type="protein sequence ID" value="SJL08329.1"/>
    <property type="molecule type" value="Genomic_DNA"/>
</dbReference>
<organism evidence="1 2">
    <name type="scientific">Armillaria ostoyae</name>
    <name type="common">Armillaria root rot fungus</name>
    <dbReference type="NCBI Taxonomy" id="47428"/>
    <lineage>
        <taxon>Eukaryota</taxon>
        <taxon>Fungi</taxon>
        <taxon>Dikarya</taxon>
        <taxon>Basidiomycota</taxon>
        <taxon>Agaricomycotina</taxon>
        <taxon>Agaricomycetes</taxon>
        <taxon>Agaricomycetidae</taxon>
        <taxon>Agaricales</taxon>
        <taxon>Marasmiineae</taxon>
        <taxon>Physalacriaceae</taxon>
        <taxon>Armillaria</taxon>
    </lineage>
</organism>
<sequence length="231" mass="24999">MQFGFKSFSEDEQSARALTGTRVSDKDIGKMLEIKSLAEHVPDCTNKRLSSAVYGNQILLADGKISGTSHKSLAEHNKHDVAFMDNAGHSKQDTFMDNANNSNEDVASGPDTINAKHCHQSDPCHKLQPTPIMATKIWLNSSFSIWFHQPTPPNYDNKIPTELQLKNSDHPVDSSTPLTLASASASDSSIIYTDGQCKLSISDQASPLGTSAADILSNREVQGSIKLSVNG</sequence>
<keyword evidence="2" id="KW-1185">Reference proteome</keyword>
<protein>
    <submittedName>
        <fullName evidence="1">Uncharacterized protein</fullName>
    </submittedName>
</protein>
<evidence type="ECO:0000313" key="2">
    <source>
        <dbReference type="Proteomes" id="UP000219338"/>
    </source>
</evidence>
<accession>A0A284RHT7</accession>
<proteinExistence type="predicted"/>
<dbReference type="OrthoDB" id="10624272at2759"/>
<dbReference type="AlphaFoldDB" id="A0A284RHT7"/>
<dbReference type="OMA" id="TINAKHC"/>
<evidence type="ECO:0000313" key="1">
    <source>
        <dbReference type="EMBL" id="SJL08329.1"/>
    </source>
</evidence>
<name>A0A284RHT7_ARMOS</name>
<dbReference type="Proteomes" id="UP000219338">
    <property type="component" value="Unassembled WGS sequence"/>
</dbReference>
<reference evidence="2" key="1">
    <citation type="journal article" date="2017" name="Nat. Ecol. Evol.">
        <title>Genome expansion and lineage-specific genetic innovations in the forest pathogenic fungi Armillaria.</title>
        <authorList>
            <person name="Sipos G."/>
            <person name="Prasanna A.N."/>
            <person name="Walter M.C."/>
            <person name="O'Connor E."/>
            <person name="Balint B."/>
            <person name="Krizsan K."/>
            <person name="Kiss B."/>
            <person name="Hess J."/>
            <person name="Varga T."/>
            <person name="Slot J."/>
            <person name="Riley R."/>
            <person name="Boka B."/>
            <person name="Rigling D."/>
            <person name="Barry K."/>
            <person name="Lee J."/>
            <person name="Mihaltcheva S."/>
            <person name="LaButti K."/>
            <person name="Lipzen A."/>
            <person name="Waldron R."/>
            <person name="Moloney N.M."/>
            <person name="Sperisen C."/>
            <person name="Kredics L."/>
            <person name="Vagvoelgyi C."/>
            <person name="Patrignani A."/>
            <person name="Fitzpatrick D."/>
            <person name="Nagy I."/>
            <person name="Doyle S."/>
            <person name="Anderson J.B."/>
            <person name="Grigoriev I.V."/>
            <person name="Gueldener U."/>
            <person name="Muensterkoetter M."/>
            <person name="Nagy L.G."/>
        </authorList>
    </citation>
    <scope>NUCLEOTIDE SEQUENCE [LARGE SCALE GENOMIC DNA]</scope>
    <source>
        <strain evidence="2">C18/9</strain>
    </source>
</reference>